<feature type="transmembrane region" description="Helical" evidence="7">
    <location>
        <begin position="41"/>
        <end position="59"/>
    </location>
</feature>
<sequence>MQSQPGKSPKLLTHMGFLYSILLGGIAGYIASRLMDSHNSAIVNILLGIVGGLVGGFIAKRLGNDPENDGLFMNLLISVVGAVLLIFVGRLF</sequence>
<keyword evidence="6 7" id="KW-0472">Membrane</keyword>
<feature type="transmembrane region" description="Helical" evidence="7">
    <location>
        <begin position="12"/>
        <end position="35"/>
    </location>
</feature>
<dbReference type="STRING" id="662367.SAMN05216167_105237"/>
<evidence type="ECO:0000313" key="8">
    <source>
        <dbReference type="EMBL" id="SFD50169.1"/>
    </source>
</evidence>
<proteinExistence type="inferred from homology"/>
<evidence type="ECO:0000313" key="9">
    <source>
        <dbReference type="Proteomes" id="UP000198598"/>
    </source>
</evidence>
<evidence type="ECO:0000256" key="5">
    <source>
        <dbReference type="ARBA" id="ARBA00022989"/>
    </source>
</evidence>
<accession>A0A1I1SUK1</accession>
<dbReference type="AlphaFoldDB" id="A0A1I1SUK1"/>
<evidence type="ECO:0000256" key="4">
    <source>
        <dbReference type="ARBA" id="ARBA00022692"/>
    </source>
</evidence>
<protein>
    <submittedName>
        <fullName evidence="8">Uncharacterized membrane protein YeaQ/YmgE, transglycosylase-associated protein family</fullName>
    </submittedName>
</protein>
<comment type="subcellular location">
    <subcellularLocation>
        <location evidence="1">Cell membrane</location>
        <topology evidence="1">Multi-pass membrane protein</topology>
    </subcellularLocation>
</comment>
<keyword evidence="5 7" id="KW-1133">Transmembrane helix</keyword>
<keyword evidence="4 7" id="KW-0812">Transmembrane</keyword>
<dbReference type="PANTHER" id="PTHR33884">
    <property type="entry name" value="UPF0410 PROTEIN YMGE"/>
    <property type="match status" value="1"/>
</dbReference>
<name>A0A1I1SUK1_9BACT</name>
<evidence type="ECO:0000256" key="7">
    <source>
        <dbReference type="SAM" id="Phobius"/>
    </source>
</evidence>
<evidence type="ECO:0000256" key="2">
    <source>
        <dbReference type="ARBA" id="ARBA00011006"/>
    </source>
</evidence>
<reference evidence="8 9" key="1">
    <citation type="submission" date="2016-10" db="EMBL/GenBank/DDBJ databases">
        <authorList>
            <person name="de Groot N.N."/>
        </authorList>
    </citation>
    <scope>NUCLEOTIDE SEQUENCE [LARGE SCALE GENOMIC DNA]</scope>
    <source>
        <strain evidence="8 9">DSM 26130</strain>
    </source>
</reference>
<evidence type="ECO:0000256" key="3">
    <source>
        <dbReference type="ARBA" id="ARBA00022475"/>
    </source>
</evidence>
<keyword evidence="9" id="KW-1185">Reference proteome</keyword>
<dbReference type="InterPro" id="IPR007341">
    <property type="entry name" value="Transgly_assoc"/>
</dbReference>
<dbReference type="Proteomes" id="UP000198598">
    <property type="component" value="Unassembled WGS sequence"/>
</dbReference>
<dbReference type="Pfam" id="PF04226">
    <property type="entry name" value="Transgly_assoc"/>
    <property type="match status" value="1"/>
</dbReference>
<evidence type="ECO:0000256" key="1">
    <source>
        <dbReference type="ARBA" id="ARBA00004651"/>
    </source>
</evidence>
<dbReference type="PANTHER" id="PTHR33884:SF3">
    <property type="entry name" value="UPF0410 PROTEIN YMGE"/>
    <property type="match status" value="1"/>
</dbReference>
<feature type="transmembrane region" description="Helical" evidence="7">
    <location>
        <begin position="71"/>
        <end position="91"/>
    </location>
</feature>
<organism evidence="8 9">
    <name type="scientific">Spirosoma endophyticum</name>
    <dbReference type="NCBI Taxonomy" id="662367"/>
    <lineage>
        <taxon>Bacteria</taxon>
        <taxon>Pseudomonadati</taxon>
        <taxon>Bacteroidota</taxon>
        <taxon>Cytophagia</taxon>
        <taxon>Cytophagales</taxon>
        <taxon>Cytophagaceae</taxon>
        <taxon>Spirosoma</taxon>
    </lineage>
</organism>
<evidence type="ECO:0000256" key="6">
    <source>
        <dbReference type="ARBA" id="ARBA00023136"/>
    </source>
</evidence>
<dbReference type="EMBL" id="FOLQ01000005">
    <property type="protein sequence ID" value="SFD50169.1"/>
    <property type="molecule type" value="Genomic_DNA"/>
</dbReference>
<keyword evidence="3" id="KW-1003">Cell membrane</keyword>
<dbReference type="GO" id="GO:0005886">
    <property type="term" value="C:plasma membrane"/>
    <property type="evidence" value="ECO:0007669"/>
    <property type="project" value="UniProtKB-SubCell"/>
</dbReference>
<gene>
    <name evidence="8" type="ORF">SAMN05216167_105237</name>
</gene>
<comment type="similarity">
    <text evidence="2">Belongs to the UPF0410 family.</text>
</comment>